<dbReference type="RefSeq" id="WP_246012392.1">
    <property type="nucleotide sequence ID" value="NZ_CP037954.1"/>
</dbReference>
<evidence type="ECO:0000256" key="1">
    <source>
        <dbReference type="SAM" id="SignalP"/>
    </source>
</evidence>
<reference evidence="2 3" key="1">
    <citation type="submission" date="2019-03" db="EMBL/GenBank/DDBJ databases">
        <authorList>
            <person name="Kim H."/>
            <person name="Yu S.-M."/>
        </authorList>
    </citation>
    <scope>NUCLEOTIDE SEQUENCE [LARGE SCALE GENOMIC DNA]</scope>
    <source>
        <strain evidence="2 3">NBC122</strain>
    </source>
</reference>
<gene>
    <name evidence="2" type="ORF">NBC122_02776</name>
</gene>
<protein>
    <submittedName>
        <fullName evidence="2">Uncharacterized protein</fullName>
    </submittedName>
</protein>
<evidence type="ECO:0000313" key="2">
    <source>
        <dbReference type="EMBL" id="QBO59577.1"/>
    </source>
</evidence>
<keyword evidence="3" id="KW-1185">Reference proteome</keyword>
<name>A0A4P6ZJ34_9FLAO</name>
<feature type="signal peptide" evidence="1">
    <location>
        <begin position="1"/>
        <end position="18"/>
    </location>
</feature>
<accession>A0A4P6ZJ34</accession>
<organism evidence="2 3">
    <name type="scientific">Chryseobacterium salivictor</name>
    <dbReference type="NCBI Taxonomy" id="2547600"/>
    <lineage>
        <taxon>Bacteria</taxon>
        <taxon>Pseudomonadati</taxon>
        <taxon>Bacteroidota</taxon>
        <taxon>Flavobacteriia</taxon>
        <taxon>Flavobacteriales</taxon>
        <taxon>Weeksellaceae</taxon>
        <taxon>Chryseobacterium group</taxon>
        <taxon>Chryseobacterium</taxon>
    </lineage>
</organism>
<dbReference type="Proteomes" id="UP000294419">
    <property type="component" value="Chromosome"/>
</dbReference>
<dbReference type="KEGG" id="csal:NBC122_02776"/>
<dbReference type="AlphaFoldDB" id="A0A4P6ZJ34"/>
<keyword evidence="1" id="KW-0732">Signal</keyword>
<feature type="chain" id="PRO_5020420178" evidence="1">
    <location>
        <begin position="19"/>
        <end position="86"/>
    </location>
</feature>
<sequence>MRKLLFFLAISFTSFVFGQTNCESLKKENETLQSTNKTLSSENEYFRKALDINKPILDIEKENSSFKITKVVGNKAEKSIAITFLV</sequence>
<dbReference type="EMBL" id="CP037954">
    <property type="protein sequence ID" value="QBO59577.1"/>
    <property type="molecule type" value="Genomic_DNA"/>
</dbReference>
<evidence type="ECO:0000313" key="3">
    <source>
        <dbReference type="Proteomes" id="UP000294419"/>
    </source>
</evidence>
<proteinExistence type="predicted"/>